<dbReference type="PANTHER" id="PTHR43433">
    <property type="entry name" value="HYDROLASE, ALPHA/BETA FOLD FAMILY PROTEIN"/>
    <property type="match status" value="1"/>
</dbReference>
<sequence>MWRTYQTGLGNDAARFEGAVGPCSKQHPLSALKCLSLREFTHRVAGSTSWELVFGSAAARPVNRCHVKEDRLMLNNKNASKFREQGMRTKSLGWTLVYMQICVAVVLSFYGGLSARAGSVDYPDSMVCGTYKLRPDKIASVREQIINTSNGSIAYYRFGHGSPIVFLTGYRATISEWNVYFLETLAERHEIIVYDNRGVGRSISAAVRYGIKDMADDAAKLISSLGLRDVTVVGWSMGGAVAQQLALDAPQDVRRLVLINAMAPGRLGEGPPPSVIRTLSGKGPTHFSAVMRLLFPEPAVHRAEKCFIQDMFSPQGYQPASVSASAAQAQEEIMRKWLRSDSVYHDLRKITFPVLLLAGQDDTVLSPKNSDSLHKVFSKSTLTSYRNGGHAMMYQYPRQMAAQIVKFIHSDNVRGFHP</sequence>
<keyword evidence="1" id="KW-0472">Membrane</keyword>
<evidence type="ECO:0000313" key="3">
    <source>
        <dbReference type="EMBL" id="PAB30586.1"/>
    </source>
</evidence>
<reference evidence="3 4" key="1">
    <citation type="submission" date="2017-05" db="EMBL/GenBank/DDBJ databases">
        <title>Comparative genomic of Pseudomonas savastanoi pathovars.</title>
        <authorList>
            <person name="Pintado A."/>
            <person name="Moreno-Perez A."/>
            <person name="Caballo-Ponce E."/>
            <person name="Murillo J."/>
            <person name="Bardaji L."/>
            <person name="Cerboneschi M."/>
            <person name="Rodriguez-Palenzuela P."/>
            <person name="Ramos C."/>
            <person name="Tegli S."/>
        </authorList>
    </citation>
    <scope>NUCLEOTIDE SEQUENCE [LARGE SCALE GENOMIC DNA]</scope>
    <source>
        <strain evidence="3 4">ESC 23</strain>
    </source>
</reference>
<accession>A0AB73QNB3</accession>
<dbReference type="AlphaFoldDB" id="A0AB73QNB3"/>
<dbReference type="PRINTS" id="PR00111">
    <property type="entry name" value="ABHYDROLASE"/>
</dbReference>
<dbReference type="EMBL" id="NIAY01000083">
    <property type="protein sequence ID" value="PAB30586.1"/>
    <property type="molecule type" value="Genomic_DNA"/>
</dbReference>
<evidence type="ECO:0000259" key="2">
    <source>
        <dbReference type="Pfam" id="PF00561"/>
    </source>
</evidence>
<dbReference type="InterPro" id="IPR029058">
    <property type="entry name" value="AB_hydrolase_fold"/>
</dbReference>
<dbReference type="Pfam" id="PF00561">
    <property type="entry name" value="Abhydrolase_1"/>
    <property type="match status" value="1"/>
</dbReference>
<organism evidence="3 4">
    <name type="scientific">Pseudomonas savastanoi pv. nerii</name>
    <dbReference type="NCBI Taxonomy" id="360921"/>
    <lineage>
        <taxon>Bacteria</taxon>
        <taxon>Pseudomonadati</taxon>
        <taxon>Pseudomonadota</taxon>
        <taxon>Gammaproteobacteria</taxon>
        <taxon>Pseudomonadales</taxon>
        <taxon>Pseudomonadaceae</taxon>
        <taxon>Pseudomonas</taxon>
    </lineage>
</organism>
<dbReference type="Proteomes" id="UP000216306">
    <property type="component" value="Unassembled WGS sequence"/>
</dbReference>
<proteinExistence type="predicted"/>
<dbReference type="SUPFAM" id="SSF53474">
    <property type="entry name" value="alpha/beta-Hydrolases"/>
    <property type="match status" value="1"/>
</dbReference>
<comment type="caution">
    <text evidence="3">The sequence shown here is derived from an EMBL/GenBank/DDBJ whole genome shotgun (WGS) entry which is preliminary data.</text>
</comment>
<evidence type="ECO:0000256" key="1">
    <source>
        <dbReference type="SAM" id="Phobius"/>
    </source>
</evidence>
<feature type="domain" description="AB hydrolase-1" evidence="2">
    <location>
        <begin position="163"/>
        <end position="394"/>
    </location>
</feature>
<evidence type="ECO:0000313" key="4">
    <source>
        <dbReference type="Proteomes" id="UP000216306"/>
    </source>
</evidence>
<keyword evidence="1" id="KW-1133">Transmembrane helix</keyword>
<feature type="transmembrane region" description="Helical" evidence="1">
    <location>
        <begin position="91"/>
        <end position="113"/>
    </location>
</feature>
<protein>
    <recommendedName>
        <fullName evidence="2">AB hydrolase-1 domain-containing protein</fullName>
    </recommendedName>
</protein>
<keyword evidence="1" id="KW-0812">Transmembrane</keyword>
<dbReference type="Gene3D" id="3.40.50.1820">
    <property type="entry name" value="alpha/beta hydrolase"/>
    <property type="match status" value="1"/>
</dbReference>
<dbReference type="InterPro" id="IPR000073">
    <property type="entry name" value="AB_hydrolase_1"/>
</dbReference>
<dbReference type="InterPro" id="IPR050471">
    <property type="entry name" value="AB_hydrolase"/>
</dbReference>
<name>A0AB73QNB3_PSESS</name>
<gene>
    <name evidence="3" type="ORF">CC205_17755</name>
</gene>
<dbReference type="PANTHER" id="PTHR43433:SF5">
    <property type="entry name" value="AB HYDROLASE-1 DOMAIN-CONTAINING PROTEIN"/>
    <property type="match status" value="1"/>
</dbReference>